<sequence length="374" mass="41430">MTTDIELSGRRASLDTLLTHIQQLSRRRDMTFSEWATQLLEIGANYFAANAGKLTCVGDQELQVVECYTRPAEVGGSFSACQAGDTAPLSTSFCGIAVSEQTPILAADTRVHDKLKGHLFIKSLPVAYWGVAIYFNGVVWGTLSFCGETVGEAHPLDEEALLLMAGLLELKLENEEYREEVRGARESYRVLSQRLEKIQHVDALTELPNRGALFDYLHREVNQLIRRDGEGAIALVDIDFFHMFNEQHGHEEGDRILKGVAVALRQAVRNYDYVARYSGEQFLVWFPDTLQSEVAKVCVRMAEHVAQCEVDGTPVTISVGYCAFRSDSEEKIPFSKALDKLINLAHGALVEAKGKGRNCAISASKRPVTITSLS</sequence>
<reference evidence="5" key="1">
    <citation type="submission" date="2021-12" db="EMBL/GenBank/DDBJ databases">
        <title>Enterovibrio ZSDZ35 sp. nov. and Enterovibrio ZSDZ42 sp. nov., isolated from coastal seawater in Qingdao.</title>
        <authorList>
            <person name="Zhang P."/>
        </authorList>
    </citation>
    <scope>NUCLEOTIDE SEQUENCE</scope>
    <source>
        <strain evidence="5">ZSDZ42</strain>
    </source>
</reference>
<dbReference type="EC" id="2.7.7.65" evidence="1"/>
<dbReference type="SMART" id="SM00065">
    <property type="entry name" value="GAF"/>
    <property type="match status" value="1"/>
</dbReference>
<dbReference type="Gene3D" id="3.30.450.40">
    <property type="match status" value="1"/>
</dbReference>
<dbReference type="PROSITE" id="PS50887">
    <property type="entry name" value="GGDEF"/>
    <property type="match status" value="1"/>
</dbReference>
<feature type="coiled-coil region" evidence="3">
    <location>
        <begin position="167"/>
        <end position="194"/>
    </location>
</feature>
<gene>
    <name evidence="5" type="ORF">LRP50_06880</name>
</gene>
<evidence type="ECO:0000313" key="6">
    <source>
        <dbReference type="Proteomes" id="UP001149400"/>
    </source>
</evidence>
<evidence type="ECO:0000256" key="3">
    <source>
        <dbReference type="SAM" id="Coils"/>
    </source>
</evidence>
<dbReference type="CDD" id="cd01949">
    <property type="entry name" value="GGDEF"/>
    <property type="match status" value="1"/>
</dbReference>
<dbReference type="PANTHER" id="PTHR45138:SF9">
    <property type="entry name" value="DIGUANYLATE CYCLASE DGCM-RELATED"/>
    <property type="match status" value="1"/>
</dbReference>
<dbReference type="InterPro" id="IPR043128">
    <property type="entry name" value="Rev_trsase/Diguanyl_cyclase"/>
</dbReference>
<dbReference type="InterPro" id="IPR029016">
    <property type="entry name" value="GAF-like_dom_sf"/>
</dbReference>
<protein>
    <recommendedName>
        <fullName evidence="1">diguanylate cyclase</fullName>
        <ecNumber evidence="1">2.7.7.65</ecNumber>
    </recommendedName>
</protein>
<evidence type="ECO:0000256" key="1">
    <source>
        <dbReference type="ARBA" id="ARBA00012528"/>
    </source>
</evidence>
<dbReference type="SUPFAM" id="SSF55781">
    <property type="entry name" value="GAF domain-like"/>
    <property type="match status" value="1"/>
</dbReference>
<name>A0ABT5QXU2_9GAMM</name>
<proteinExistence type="predicted"/>
<dbReference type="InterPro" id="IPR029787">
    <property type="entry name" value="Nucleotide_cyclase"/>
</dbReference>
<dbReference type="InterPro" id="IPR000160">
    <property type="entry name" value="GGDEF_dom"/>
</dbReference>
<comment type="caution">
    <text evidence="5">The sequence shown here is derived from an EMBL/GenBank/DDBJ whole genome shotgun (WGS) entry which is preliminary data.</text>
</comment>
<dbReference type="EMBL" id="JAJUBC010000006">
    <property type="protein sequence ID" value="MDD1792845.1"/>
    <property type="molecule type" value="Genomic_DNA"/>
</dbReference>
<feature type="domain" description="GGDEF" evidence="4">
    <location>
        <begin position="229"/>
        <end position="365"/>
    </location>
</feature>
<dbReference type="PANTHER" id="PTHR45138">
    <property type="entry name" value="REGULATORY COMPONENTS OF SENSORY TRANSDUCTION SYSTEM"/>
    <property type="match status" value="1"/>
</dbReference>
<keyword evidence="6" id="KW-1185">Reference proteome</keyword>
<dbReference type="Proteomes" id="UP001149400">
    <property type="component" value="Unassembled WGS sequence"/>
</dbReference>
<dbReference type="SMART" id="SM00267">
    <property type="entry name" value="GGDEF"/>
    <property type="match status" value="1"/>
</dbReference>
<keyword evidence="3" id="KW-0175">Coiled coil</keyword>
<dbReference type="Gene3D" id="3.30.70.270">
    <property type="match status" value="1"/>
</dbReference>
<dbReference type="RefSeq" id="WP_274163724.1">
    <property type="nucleotide sequence ID" value="NZ_JAJUBC010000006.1"/>
</dbReference>
<organism evidence="5 6">
    <name type="scientific">Enterovibrio gelatinilyticus</name>
    <dbReference type="NCBI Taxonomy" id="2899819"/>
    <lineage>
        <taxon>Bacteria</taxon>
        <taxon>Pseudomonadati</taxon>
        <taxon>Pseudomonadota</taxon>
        <taxon>Gammaproteobacteria</taxon>
        <taxon>Vibrionales</taxon>
        <taxon>Vibrionaceae</taxon>
        <taxon>Enterovibrio</taxon>
    </lineage>
</organism>
<dbReference type="SUPFAM" id="SSF55073">
    <property type="entry name" value="Nucleotide cyclase"/>
    <property type="match status" value="1"/>
</dbReference>
<comment type="catalytic activity">
    <reaction evidence="2">
        <text>2 GTP = 3',3'-c-di-GMP + 2 diphosphate</text>
        <dbReference type="Rhea" id="RHEA:24898"/>
        <dbReference type="ChEBI" id="CHEBI:33019"/>
        <dbReference type="ChEBI" id="CHEBI:37565"/>
        <dbReference type="ChEBI" id="CHEBI:58805"/>
        <dbReference type="EC" id="2.7.7.65"/>
    </reaction>
</comment>
<evidence type="ECO:0000313" key="5">
    <source>
        <dbReference type="EMBL" id="MDD1792845.1"/>
    </source>
</evidence>
<dbReference type="InterPro" id="IPR003018">
    <property type="entry name" value="GAF"/>
</dbReference>
<evidence type="ECO:0000259" key="4">
    <source>
        <dbReference type="PROSITE" id="PS50887"/>
    </source>
</evidence>
<evidence type="ECO:0000256" key="2">
    <source>
        <dbReference type="ARBA" id="ARBA00034247"/>
    </source>
</evidence>
<dbReference type="InterPro" id="IPR050469">
    <property type="entry name" value="Diguanylate_Cyclase"/>
</dbReference>
<accession>A0ABT5QXU2</accession>
<dbReference type="NCBIfam" id="TIGR00254">
    <property type="entry name" value="GGDEF"/>
    <property type="match status" value="1"/>
</dbReference>
<dbReference type="Pfam" id="PF00990">
    <property type="entry name" value="GGDEF"/>
    <property type="match status" value="1"/>
</dbReference>